<keyword evidence="2" id="KW-1185">Reference proteome</keyword>
<accession>A0A4Y2A6G7</accession>
<evidence type="ECO:0000313" key="1">
    <source>
        <dbReference type="EMBL" id="GBL75323.1"/>
    </source>
</evidence>
<dbReference type="Proteomes" id="UP000499080">
    <property type="component" value="Unassembled WGS sequence"/>
</dbReference>
<evidence type="ECO:0000313" key="2">
    <source>
        <dbReference type="Proteomes" id="UP000499080"/>
    </source>
</evidence>
<sequence>MPGFQKQVIFAIEHEAKLKEFGITIELLMVLGEKRVDLVENTVDIENISYEKEGEDIDESEELIEDLVKAKI</sequence>
<proteinExistence type="predicted"/>
<protein>
    <submittedName>
        <fullName evidence="1">Uncharacterized protein</fullName>
    </submittedName>
</protein>
<reference evidence="1 2" key="1">
    <citation type="journal article" date="2019" name="Sci. Rep.">
        <title>Orb-weaving spider Araneus ventricosus genome elucidates the spidroin gene catalogue.</title>
        <authorList>
            <person name="Kono N."/>
            <person name="Nakamura H."/>
            <person name="Ohtoshi R."/>
            <person name="Moran D.A.P."/>
            <person name="Shinohara A."/>
            <person name="Yoshida Y."/>
            <person name="Fujiwara M."/>
            <person name="Mori M."/>
            <person name="Tomita M."/>
            <person name="Arakawa K."/>
        </authorList>
    </citation>
    <scope>NUCLEOTIDE SEQUENCE [LARGE SCALE GENOMIC DNA]</scope>
</reference>
<comment type="caution">
    <text evidence="1">The sequence shown here is derived from an EMBL/GenBank/DDBJ whole genome shotgun (WGS) entry which is preliminary data.</text>
</comment>
<dbReference type="AlphaFoldDB" id="A0A4Y2A6G7"/>
<gene>
    <name evidence="1" type="ORF">AVEN_194536_1</name>
</gene>
<dbReference type="EMBL" id="BGPR01000007">
    <property type="protein sequence ID" value="GBL75323.1"/>
    <property type="molecule type" value="Genomic_DNA"/>
</dbReference>
<organism evidence="1 2">
    <name type="scientific">Araneus ventricosus</name>
    <name type="common">Orbweaver spider</name>
    <name type="synonym">Epeira ventricosa</name>
    <dbReference type="NCBI Taxonomy" id="182803"/>
    <lineage>
        <taxon>Eukaryota</taxon>
        <taxon>Metazoa</taxon>
        <taxon>Ecdysozoa</taxon>
        <taxon>Arthropoda</taxon>
        <taxon>Chelicerata</taxon>
        <taxon>Arachnida</taxon>
        <taxon>Araneae</taxon>
        <taxon>Araneomorphae</taxon>
        <taxon>Entelegynae</taxon>
        <taxon>Araneoidea</taxon>
        <taxon>Araneidae</taxon>
        <taxon>Araneus</taxon>
    </lineage>
</organism>
<name>A0A4Y2A6G7_ARAVE</name>